<keyword evidence="15" id="KW-1185">Reference proteome</keyword>
<feature type="compositionally biased region" description="Basic residues" evidence="10">
    <location>
        <begin position="500"/>
        <end position="509"/>
    </location>
</feature>
<evidence type="ECO:0000259" key="12">
    <source>
        <dbReference type="PROSITE" id="PS51194"/>
    </source>
</evidence>
<dbReference type="GO" id="GO:0016787">
    <property type="term" value="F:hydrolase activity"/>
    <property type="evidence" value="ECO:0007669"/>
    <property type="project" value="UniProtKB-KW"/>
</dbReference>
<dbReference type="InterPro" id="IPR014014">
    <property type="entry name" value="RNA_helicase_DEAD_Q_motif"/>
</dbReference>
<dbReference type="SMART" id="SM00490">
    <property type="entry name" value="HELICc"/>
    <property type="match status" value="1"/>
</dbReference>
<dbReference type="GO" id="GO:0005829">
    <property type="term" value="C:cytosol"/>
    <property type="evidence" value="ECO:0007669"/>
    <property type="project" value="TreeGrafter"/>
</dbReference>
<dbReference type="InterPro" id="IPR027417">
    <property type="entry name" value="P-loop_NTPase"/>
</dbReference>
<comment type="caution">
    <text evidence="14">The sequence shown here is derived from an EMBL/GenBank/DDBJ whole genome shotgun (WGS) entry which is preliminary data.</text>
</comment>
<dbReference type="AlphaFoldDB" id="A0A9W8E851"/>
<evidence type="ECO:0000313" key="14">
    <source>
        <dbReference type="EMBL" id="KAJ1966730.1"/>
    </source>
</evidence>
<evidence type="ECO:0000256" key="5">
    <source>
        <dbReference type="ARBA" id="ARBA00022840"/>
    </source>
</evidence>
<evidence type="ECO:0000256" key="1">
    <source>
        <dbReference type="ARBA" id="ARBA00012552"/>
    </source>
</evidence>
<dbReference type="InterPro" id="IPR050079">
    <property type="entry name" value="DEAD_box_RNA_helicase"/>
</dbReference>
<evidence type="ECO:0000256" key="7">
    <source>
        <dbReference type="ARBA" id="ARBA00047984"/>
    </source>
</evidence>
<dbReference type="EC" id="3.6.4.13" evidence="1"/>
<comment type="similarity">
    <text evidence="9">Belongs to the DEAD box helicase family.</text>
</comment>
<keyword evidence="2 9" id="KW-0547">Nucleotide-binding</keyword>
<evidence type="ECO:0000313" key="15">
    <source>
        <dbReference type="Proteomes" id="UP001150925"/>
    </source>
</evidence>
<dbReference type="Gene3D" id="3.40.50.300">
    <property type="entry name" value="P-loop containing nucleotide triphosphate hydrolases"/>
    <property type="match status" value="2"/>
</dbReference>
<reference evidence="14" key="1">
    <citation type="submission" date="2022-07" db="EMBL/GenBank/DDBJ databases">
        <title>Phylogenomic reconstructions and comparative analyses of Kickxellomycotina fungi.</title>
        <authorList>
            <person name="Reynolds N.K."/>
            <person name="Stajich J.E."/>
            <person name="Barry K."/>
            <person name="Grigoriev I.V."/>
            <person name="Crous P."/>
            <person name="Smith M.E."/>
        </authorList>
    </citation>
    <scope>NUCLEOTIDE SEQUENCE</scope>
    <source>
        <strain evidence="14">RSA 1196</strain>
    </source>
</reference>
<dbReference type="Pfam" id="PF00270">
    <property type="entry name" value="DEAD"/>
    <property type="match status" value="1"/>
</dbReference>
<sequence length="636" mass="71139">MLARKAKLPSGSSSQPLPKPSEAIDPSATPIHPTTNPKAGSEVTTYVDEELVKLGEFEDLVANPELLQALKTAGYCQPSPIQWKAIPLGRLGCDLVAQAKSGTGKTIVFAILVLEKCILRSHPTKGDPPRDHTGLGALILAPTREIAFQIYTVIRQLLLLLHYDESECQCFIGGTPYTEDVKKAPRCRIAIGTPGRINQLLVNGVFVTHHFKMLVLDEADKLMEDTFRDTVKDILTLLPRKERQILLFSATYDSTTMTSIEQFMNQPQYILLSHTVPTLASVHQYYQRWVPDNPSLVNPSQPVDIAQRSHQLQLWKQTQVKTILQRVSFYQCIIFINQSHKGRELVQRLTAWGYPALWISGQLQQQERLDVMQKVYDFKVRILVCSDLIARGIDVDRVDLVINWDLPRNPETYFHRVGRTGRFGTHGYAISLVSPEEYAVLQVLQNDFGAAIESLETLWKLPREHQRVNRVALREDESTAYQALLEVTPTDSTWNPASTHKNKRKRVKMHREPGVTTPSTTSPAVTNTVKSTKVGAIFPGASTPRESEKRRDPLKPIPQSAGLGYHPQATPAHWPTPNHPVMGIPLPLGGIPPLGFTNGTLSLPFPFNIHSPAQFFPDWNLAPEKTTSSVADDNAW</sequence>
<keyword evidence="6" id="KW-0694">RNA-binding</keyword>
<feature type="domain" description="Helicase ATP-binding" evidence="11">
    <location>
        <begin position="86"/>
        <end position="270"/>
    </location>
</feature>
<accession>A0A9W8E851</accession>
<dbReference type="CDD" id="cd18787">
    <property type="entry name" value="SF2_C_DEAD"/>
    <property type="match status" value="1"/>
</dbReference>
<evidence type="ECO:0000256" key="6">
    <source>
        <dbReference type="ARBA" id="ARBA00022884"/>
    </source>
</evidence>
<dbReference type="EMBL" id="JANBPY010000464">
    <property type="protein sequence ID" value="KAJ1966730.1"/>
    <property type="molecule type" value="Genomic_DNA"/>
</dbReference>
<feature type="compositionally biased region" description="Polar residues" evidence="10">
    <location>
        <begin position="32"/>
        <end position="43"/>
    </location>
</feature>
<comment type="catalytic activity">
    <reaction evidence="7">
        <text>ATP + H2O = ADP + phosphate + H(+)</text>
        <dbReference type="Rhea" id="RHEA:13065"/>
        <dbReference type="ChEBI" id="CHEBI:15377"/>
        <dbReference type="ChEBI" id="CHEBI:15378"/>
        <dbReference type="ChEBI" id="CHEBI:30616"/>
        <dbReference type="ChEBI" id="CHEBI:43474"/>
        <dbReference type="ChEBI" id="CHEBI:456216"/>
        <dbReference type="EC" id="3.6.4.13"/>
    </reaction>
</comment>
<evidence type="ECO:0000256" key="4">
    <source>
        <dbReference type="ARBA" id="ARBA00022806"/>
    </source>
</evidence>
<name>A0A9W8E851_9FUNG</name>
<evidence type="ECO:0000259" key="13">
    <source>
        <dbReference type="PROSITE" id="PS51195"/>
    </source>
</evidence>
<feature type="compositionally biased region" description="Basic and acidic residues" evidence="10">
    <location>
        <begin position="545"/>
        <end position="554"/>
    </location>
</feature>
<feature type="domain" description="DEAD-box RNA helicase Q" evidence="13">
    <location>
        <begin position="55"/>
        <end position="83"/>
    </location>
</feature>
<keyword evidence="3 9" id="KW-0378">Hydrolase</keyword>
<dbReference type="PROSITE" id="PS51195">
    <property type="entry name" value="Q_MOTIF"/>
    <property type="match status" value="1"/>
</dbReference>
<evidence type="ECO:0000256" key="10">
    <source>
        <dbReference type="SAM" id="MobiDB-lite"/>
    </source>
</evidence>
<dbReference type="PANTHER" id="PTHR47959">
    <property type="entry name" value="ATP-DEPENDENT RNA HELICASE RHLE-RELATED"/>
    <property type="match status" value="1"/>
</dbReference>
<evidence type="ECO:0000256" key="3">
    <source>
        <dbReference type="ARBA" id="ARBA00022801"/>
    </source>
</evidence>
<evidence type="ECO:0000256" key="9">
    <source>
        <dbReference type="RuleBase" id="RU000492"/>
    </source>
</evidence>
<keyword evidence="5 9" id="KW-0067">ATP-binding</keyword>
<dbReference type="PANTHER" id="PTHR47959:SF1">
    <property type="entry name" value="ATP-DEPENDENT RNA HELICASE DBPA"/>
    <property type="match status" value="1"/>
</dbReference>
<feature type="domain" description="Helicase C-terminal" evidence="12">
    <location>
        <begin position="319"/>
        <end position="463"/>
    </location>
</feature>
<protein>
    <recommendedName>
        <fullName evidence="1">RNA helicase</fullName>
        <ecNumber evidence="1">3.6.4.13</ecNumber>
    </recommendedName>
</protein>
<feature type="region of interest" description="Disordered" evidence="10">
    <location>
        <begin position="492"/>
        <end position="564"/>
    </location>
</feature>
<evidence type="ECO:0000256" key="8">
    <source>
        <dbReference type="PROSITE-ProRule" id="PRU00552"/>
    </source>
</evidence>
<dbReference type="GO" id="GO:0003724">
    <property type="term" value="F:RNA helicase activity"/>
    <property type="evidence" value="ECO:0007669"/>
    <property type="project" value="UniProtKB-EC"/>
</dbReference>
<dbReference type="PROSITE" id="PS51194">
    <property type="entry name" value="HELICASE_CTER"/>
    <property type="match status" value="1"/>
</dbReference>
<keyword evidence="4 9" id="KW-0347">Helicase</keyword>
<dbReference type="InterPro" id="IPR011545">
    <property type="entry name" value="DEAD/DEAH_box_helicase_dom"/>
</dbReference>
<feature type="region of interest" description="Disordered" evidence="10">
    <location>
        <begin position="1"/>
        <end position="43"/>
    </location>
</feature>
<dbReference type="InterPro" id="IPR014001">
    <property type="entry name" value="Helicase_ATP-bd"/>
</dbReference>
<dbReference type="Pfam" id="PF00271">
    <property type="entry name" value="Helicase_C"/>
    <property type="match status" value="1"/>
</dbReference>
<dbReference type="GO" id="GO:0005524">
    <property type="term" value="F:ATP binding"/>
    <property type="evidence" value="ECO:0007669"/>
    <property type="project" value="UniProtKB-KW"/>
</dbReference>
<dbReference type="OrthoDB" id="434041at2759"/>
<gene>
    <name evidence="14" type="ORF">IWQ62_002283</name>
</gene>
<dbReference type="SUPFAM" id="SSF52540">
    <property type="entry name" value="P-loop containing nucleoside triphosphate hydrolases"/>
    <property type="match status" value="1"/>
</dbReference>
<feature type="short sequence motif" description="Q motif" evidence="8">
    <location>
        <begin position="55"/>
        <end position="83"/>
    </location>
</feature>
<evidence type="ECO:0000259" key="11">
    <source>
        <dbReference type="PROSITE" id="PS51192"/>
    </source>
</evidence>
<feature type="compositionally biased region" description="Low complexity" evidence="10">
    <location>
        <begin position="515"/>
        <end position="529"/>
    </location>
</feature>
<dbReference type="InterPro" id="IPR000629">
    <property type="entry name" value="RNA-helicase_DEAD-box_CS"/>
</dbReference>
<proteinExistence type="inferred from homology"/>
<dbReference type="PROSITE" id="PS51192">
    <property type="entry name" value="HELICASE_ATP_BIND_1"/>
    <property type="match status" value="1"/>
</dbReference>
<dbReference type="PROSITE" id="PS00039">
    <property type="entry name" value="DEAD_ATP_HELICASE"/>
    <property type="match status" value="1"/>
</dbReference>
<dbReference type="SMART" id="SM00487">
    <property type="entry name" value="DEXDc"/>
    <property type="match status" value="1"/>
</dbReference>
<dbReference type="Proteomes" id="UP001150925">
    <property type="component" value="Unassembled WGS sequence"/>
</dbReference>
<dbReference type="GO" id="GO:0003723">
    <property type="term" value="F:RNA binding"/>
    <property type="evidence" value="ECO:0007669"/>
    <property type="project" value="UniProtKB-KW"/>
</dbReference>
<dbReference type="InterPro" id="IPR001650">
    <property type="entry name" value="Helicase_C-like"/>
</dbReference>
<organism evidence="14 15">
    <name type="scientific">Dispira parvispora</name>
    <dbReference type="NCBI Taxonomy" id="1520584"/>
    <lineage>
        <taxon>Eukaryota</taxon>
        <taxon>Fungi</taxon>
        <taxon>Fungi incertae sedis</taxon>
        <taxon>Zoopagomycota</taxon>
        <taxon>Kickxellomycotina</taxon>
        <taxon>Dimargaritomycetes</taxon>
        <taxon>Dimargaritales</taxon>
        <taxon>Dimargaritaceae</taxon>
        <taxon>Dispira</taxon>
    </lineage>
</organism>
<evidence type="ECO:0000256" key="2">
    <source>
        <dbReference type="ARBA" id="ARBA00022741"/>
    </source>
</evidence>